<proteinExistence type="predicted"/>
<name>A0A3S5A0Z0_9PLAT</name>
<dbReference type="Proteomes" id="UP000784294">
    <property type="component" value="Unassembled WGS sequence"/>
</dbReference>
<protein>
    <submittedName>
        <fullName evidence="1">Uncharacterized protein</fullName>
    </submittedName>
</protein>
<dbReference type="AlphaFoldDB" id="A0A3S5A0Z0"/>
<sequence>MAAVQRESTDVFCCKAGLTVHSRPCLFASHRHPPPDSGHGHEVDKAKSPVDFNGFTVPKISRKQLRLAECRFYLNIPSFSVRVWRTRAFNPARMRAALFGAHDAVGSHVHNEVESGRRLKTNPLLVELTANPSFSW</sequence>
<gene>
    <name evidence="1" type="ORF">PXEA_LOCUS10326</name>
</gene>
<evidence type="ECO:0000313" key="2">
    <source>
        <dbReference type="Proteomes" id="UP000784294"/>
    </source>
</evidence>
<keyword evidence="2" id="KW-1185">Reference proteome</keyword>
<evidence type="ECO:0000313" key="1">
    <source>
        <dbReference type="EMBL" id="VEL16886.1"/>
    </source>
</evidence>
<accession>A0A3S5A0Z0</accession>
<comment type="caution">
    <text evidence="1">The sequence shown here is derived from an EMBL/GenBank/DDBJ whole genome shotgun (WGS) entry which is preliminary data.</text>
</comment>
<reference evidence="1" key="1">
    <citation type="submission" date="2018-11" db="EMBL/GenBank/DDBJ databases">
        <authorList>
            <consortium name="Pathogen Informatics"/>
        </authorList>
    </citation>
    <scope>NUCLEOTIDE SEQUENCE</scope>
</reference>
<dbReference type="EMBL" id="CAAALY010030249">
    <property type="protein sequence ID" value="VEL16886.1"/>
    <property type="molecule type" value="Genomic_DNA"/>
</dbReference>
<organism evidence="1 2">
    <name type="scientific">Protopolystoma xenopodis</name>
    <dbReference type="NCBI Taxonomy" id="117903"/>
    <lineage>
        <taxon>Eukaryota</taxon>
        <taxon>Metazoa</taxon>
        <taxon>Spiralia</taxon>
        <taxon>Lophotrochozoa</taxon>
        <taxon>Platyhelminthes</taxon>
        <taxon>Monogenea</taxon>
        <taxon>Polyopisthocotylea</taxon>
        <taxon>Polystomatidea</taxon>
        <taxon>Polystomatidae</taxon>
        <taxon>Protopolystoma</taxon>
    </lineage>
</organism>